<dbReference type="SUPFAM" id="SSF69635">
    <property type="entry name" value="Type III secretory system chaperone-like"/>
    <property type="match status" value="1"/>
</dbReference>
<accession>A0A5E4YHX4</accession>
<dbReference type="Proteomes" id="UP000333828">
    <property type="component" value="Unassembled WGS sequence"/>
</dbReference>
<keyword evidence="2" id="KW-1185">Reference proteome</keyword>
<dbReference type="EMBL" id="CABPSI010000005">
    <property type="protein sequence ID" value="VVE47975.1"/>
    <property type="molecule type" value="Genomic_DNA"/>
</dbReference>
<gene>
    <name evidence="1" type="ORF">PIN31115_04496</name>
</gene>
<proteinExistence type="predicted"/>
<reference evidence="1 2" key="1">
    <citation type="submission" date="2019-08" db="EMBL/GenBank/DDBJ databases">
        <authorList>
            <person name="Peeters C."/>
        </authorList>
    </citation>
    <scope>NUCLEOTIDE SEQUENCE [LARGE SCALE GENOMIC DNA]</scope>
    <source>
        <strain evidence="1 2">LMG 31115</strain>
    </source>
</reference>
<name>A0A5E4YHX4_9BURK</name>
<dbReference type="AlphaFoldDB" id="A0A5E4YHX4"/>
<protein>
    <submittedName>
        <fullName evidence="1">Uncharacterized protein</fullName>
    </submittedName>
</protein>
<dbReference type="Gene3D" id="3.30.1460.10">
    <property type="match status" value="1"/>
</dbReference>
<dbReference type="RefSeq" id="WP_150685970.1">
    <property type="nucleotide sequence ID" value="NZ_CABPSI010000005.1"/>
</dbReference>
<evidence type="ECO:0000313" key="2">
    <source>
        <dbReference type="Proteomes" id="UP000333828"/>
    </source>
</evidence>
<organism evidence="1 2">
    <name type="scientific">Pandoraea iniqua</name>
    <dbReference type="NCBI Taxonomy" id="2508288"/>
    <lineage>
        <taxon>Bacteria</taxon>
        <taxon>Pseudomonadati</taxon>
        <taxon>Pseudomonadota</taxon>
        <taxon>Betaproteobacteria</taxon>
        <taxon>Burkholderiales</taxon>
        <taxon>Burkholderiaceae</taxon>
        <taxon>Pandoraea</taxon>
    </lineage>
</organism>
<sequence length="126" mass="13767">MQVSEFAQLLGLENWSMNDDGVAQVTLGADRLLSIERAGPNAVIVATWRCPFLDASVMEAVLRTAWVDEATEAPTGLMQTALLHNGADSTLVLAHRRPAGVMRASDMEHWATHFFGLFDALEQRSA</sequence>
<evidence type="ECO:0000313" key="1">
    <source>
        <dbReference type="EMBL" id="VVE47975.1"/>
    </source>
</evidence>